<dbReference type="GeneID" id="5854188"/>
<dbReference type="InterPro" id="IPR007146">
    <property type="entry name" value="Sas10/Utp3/C1D"/>
</dbReference>
<feature type="region of interest" description="Disordered" evidence="2">
    <location>
        <begin position="149"/>
        <end position="180"/>
    </location>
</feature>
<comment type="caution">
    <text evidence="3">The sequence shown here is derived from an EMBL/GenBank/DDBJ whole genome shotgun (WGS) entry which is preliminary data.</text>
</comment>
<gene>
    <name evidence="3" type="ORF">MGL_2867</name>
</gene>
<dbReference type="STRING" id="425265.A8Q671"/>
<evidence type="ECO:0000256" key="2">
    <source>
        <dbReference type="SAM" id="MobiDB-lite"/>
    </source>
</evidence>
<dbReference type="PANTHER" id="PTHR13237:SF9">
    <property type="entry name" value="NEUROGUIDIN"/>
    <property type="match status" value="1"/>
</dbReference>
<feature type="compositionally biased region" description="Basic and acidic residues" evidence="2">
    <location>
        <begin position="310"/>
        <end position="328"/>
    </location>
</feature>
<feature type="region of interest" description="Disordered" evidence="2">
    <location>
        <begin position="308"/>
        <end position="377"/>
    </location>
</feature>
<dbReference type="FunCoup" id="A8Q671">
    <property type="interactions" value="711"/>
</dbReference>
<proteinExistence type="predicted"/>
<evidence type="ECO:0000313" key="3">
    <source>
        <dbReference type="EMBL" id="EDP42667.1"/>
    </source>
</evidence>
<dbReference type="OrthoDB" id="203440at2759"/>
<protein>
    <recommendedName>
        <fullName evidence="5">Sas10 C-terminal domain-containing protein</fullName>
    </recommendedName>
</protein>
<dbReference type="Pfam" id="PF04000">
    <property type="entry name" value="Sas10_Utp3"/>
    <property type="match status" value="1"/>
</dbReference>
<keyword evidence="1" id="KW-0175">Coiled coil</keyword>
<dbReference type="AlphaFoldDB" id="A8Q671"/>
<dbReference type="Proteomes" id="UP000008837">
    <property type="component" value="Unassembled WGS sequence"/>
</dbReference>
<reference evidence="3 4" key="1">
    <citation type="journal article" date="2007" name="Proc. Natl. Acad. Sci. U.S.A.">
        <title>Dandruff-associated Malassezia genomes reveal convergent and divergent virulence traits shared with plant and human fungal pathogens.</title>
        <authorList>
            <person name="Xu J."/>
            <person name="Saunders C.W."/>
            <person name="Hu P."/>
            <person name="Grant R.A."/>
            <person name="Boekhout T."/>
            <person name="Kuramae E.E."/>
            <person name="Kronstad J.W."/>
            <person name="Deangelis Y.M."/>
            <person name="Reeder N.L."/>
            <person name="Johnstone K.R."/>
            <person name="Leland M."/>
            <person name="Fieno A.M."/>
            <person name="Begley W.M."/>
            <person name="Sun Y."/>
            <person name="Lacey M.P."/>
            <person name="Chaudhary T."/>
            <person name="Keough T."/>
            <person name="Chu L."/>
            <person name="Sears R."/>
            <person name="Yuan B."/>
            <person name="Dawson T.L.Jr."/>
        </authorList>
    </citation>
    <scope>NUCLEOTIDE SEQUENCE [LARGE SCALE GENOMIC DNA]</scope>
    <source>
        <strain evidence="4">ATCC MYA-4612 / CBS 7966</strain>
    </source>
</reference>
<sequence>MSEVDLSKSQSHAFTDLAAQLRKDSEDSAQLVQKLSESVRNADFDHPEGLSLLTAKVDALLAYIQNLALLCVQRLSGNTLSQEPGALYVQNLVRLRLRLEKMRPMEARLKYQVEKLLQAAVAVERESSQRVATDGGADAEAADEDMDLLSFRPNPEGLAPAQVGRQESRLPNEDADATEGVYRPPKVAPMVYDPDAHVSRKARNKDRQPSRNTALLADLSAGMSTNPYETSVAGVGGDLAVGTAGSSRARALRRMQEFEEDNYKRLSLNKKDAKRRRRDEQDVALGGLGLSGRGNRLSGGVEEEFGDLLRGSERDARRRERGDDRDAYHALQKRAKRPTVTAQAKQHADMHTSLASGSGSARQFKKAMRKQRQKTRS</sequence>
<feature type="compositionally biased region" description="Basic residues" evidence="2">
    <location>
        <begin position="363"/>
        <end position="377"/>
    </location>
</feature>
<evidence type="ECO:0008006" key="5">
    <source>
        <dbReference type="Google" id="ProtNLM"/>
    </source>
</evidence>
<dbReference type="EMBL" id="AAYY01000010">
    <property type="protein sequence ID" value="EDP42667.1"/>
    <property type="molecule type" value="Genomic_DNA"/>
</dbReference>
<dbReference type="GO" id="GO:0000462">
    <property type="term" value="P:maturation of SSU-rRNA from tricistronic rRNA transcript (SSU-rRNA, 5.8S rRNA, LSU-rRNA)"/>
    <property type="evidence" value="ECO:0007669"/>
    <property type="project" value="TreeGrafter"/>
</dbReference>
<dbReference type="KEGG" id="mgl:MGL_2867"/>
<dbReference type="PANTHER" id="PTHR13237">
    <property type="entry name" value="SOMETHING ABOUT SILENCING PROTEIN 10-RELATED"/>
    <property type="match status" value="1"/>
</dbReference>
<organism evidence="3 4">
    <name type="scientific">Malassezia globosa (strain ATCC MYA-4612 / CBS 7966)</name>
    <name type="common">Dandruff-associated fungus</name>
    <dbReference type="NCBI Taxonomy" id="425265"/>
    <lineage>
        <taxon>Eukaryota</taxon>
        <taxon>Fungi</taxon>
        <taxon>Dikarya</taxon>
        <taxon>Basidiomycota</taxon>
        <taxon>Ustilaginomycotina</taxon>
        <taxon>Malasseziomycetes</taxon>
        <taxon>Malasseziales</taxon>
        <taxon>Malasseziaceae</taxon>
        <taxon>Malassezia</taxon>
    </lineage>
</organism>
<dbReference type="OMA" id="PVHYNET"/>
<dbReference type="VEuPathDB" id="FungiDB:MGL_2867"/>
<feature type="coiled-coil region" evidence="1">
    <location>
        <begin position="256"/>
        <end position="283"/>
    </location>
</feature>
<evidence type="ECO:0000256" key="1">
    <source>
        <dbReference type="SAM" id="Coils"/>
    </source>
</evidence>
<evidence type="ECO:0000313" key="4">
    <source>
        <dbReference type="Proteomes" id="UP000008837"/>
    </source>
</evidence>
<accession>A8Q671</accession>
<dbReference type="GO" id="GO:0032040">
    <property type="term" value="C:small-subunit processome"/>
    <property type="evidence" value="ECO:0007669"/>
    <property type="project" value="TreeGrafter"/>
</dbReference>
<dbReference type="InParanoid" id="A8Q671"/>
<name>A8Q671_MALGO</name>
<keyword evidence="4" id="KW-1185">Reference proteome</keyword>
<dbReference type="RefSeq" id="XP_001729881.1">
    <property type="nucleotide sequence ID" value="XM_001729829.1"/>
</dbReference>